<evidence type="ECO:0000256" key="1">
    <source>
        <dbReference type="SAM" id="MobiDB-lite"/>
    </source>
</evidence>
<sequence length="84" mass="9075">MKALFLIAILITTAELANCCDHGHRDDSQCSPPPGGCPGKGKGPPQQVWLRDDDGKTCYNVSTSDCQGRGHKTLTDCFMFCVSE</sequence>
<dbReference type="AlphaFoldDB" id="A0A023FCP2"/>
<keyword evidence="2" id="KW-0732">Signal</keyword>
<dbReference type="EMBL" id="GBBK01004901">
    <property type="protein sequence ID" value="JAC19581.1"/>
    <property type="molecule type" value="mRNA"/>
</dbReference>
<evidence type="ECO:0000313" key="3">
    <source>
        <dbReference type="EMBL" id="JAC19581.1"/>
    </source>
</evidence>
<feature type="signal peptide" evidence="2">
    <location>
        <begin position="1"/>
        <end position="19"/>
    </location>
</feature>
<proteinExistence type="evidence at transcript level"/>
<feature type="region of interest" description="Disordered" evidence="1">
    <location>
        <begin position="23"/>
        <end position="46"/>
    </location>
</feature>
<organism evidence="3">
    <name type="scientific">Amblyomma cajennense</name>
    <name type="common">Cayenne tick</name>
    <name type="synonym">Acarus cajennensis</name>
    <dbReference type="NCBI Taxonomy" id="34607"/>
    <lineage>
        <taxon>Eukaryota</taxon>
        <taxon>Metazoa</taxon>
        <taxon>Ecdysozoa</taxon>
        <taxon>Arthropoda</taxon>
        <taxon>Chelicerata</taxon>
        <taxon>Arachnida</taxon>
        <taxon>Acari</taxon>
        <taxon>Parasitiformes</taxon>
        <taxon>Ixodida</taxon>
        <taxon>Ixodoidea</taxon>
        <taxon>Ixodidae</taxon>
        <taxon>Amblyomminae</taxon>
        <taxon>Amblyomma</taxon>
    </lineage>
</organism>
<evidence type="ECO:0000256" key="2">
    <source>
        <dbReference type="SAM" id="SignalP"/>
    </source>
</evidence>
<feature type="chain" id="PRO_5001520718" evidence="2">
    <location>
        <begin position="20"/>
        <end position="84"/>
    </location>
</feature>
<reference evidence="3" key="1">
    <citation type="submission" date="2014-03" db="EMBL/GenBank/DDBJ databases">
        <title>The sialotranscriptome of Amblyomma triste, Amblyomma parvum and Amblyomma cajennense ticks, uncovered by 454-based RNA-seq.</title>
        <authorList>
            <person name="Garcia G.R."/>
            <person name="Gardinassi L.G."/>
            <person name="Ribeiro J.M."/>
            <person name="Anatriello E."/>
            <person name="Ferreira B.R."/>
            <person name="Moreira H.N."/>
            <person name="Mafra C."/>
            <person name="Olegario M.M."/>
            <person name="Szabo P.J."/>
            <person name="Miranda-Santos I.K."/>
            <person name="Maruyama S.R."/>
        </authorList>
    </citation>
    <scope>NUCLEOTIDE SEQUENCE</scope>
    <source>
        <strain evidence="3">Uberlandia</strain>
        <tissue evidence="3">Salivary glands</tissue>
    </source>
</reference>
<name>A0A023FCP2_AMBCJ</name>
<accession>A0A023FCP2</accession>
<protein>
    <submittedName>
        <fullName evidence="3">Putative secreted protein</fullName>
    </submittedName>
</protein>